<evidence type="ECO:0000256" key="5">
    <source>
        <dbReference type="ARBA" id="ARBA00023015"/>
    </source>
</evidence>
<dbReference type="InterPro" id="IPR000394">
    <property type="entry name" value="RNA_pol_sigma_54"/>
</dbReference>
<evidence type="ECO:0000256" key="8">
    <source>
        <dbReference type="ARBA" id="ARBA00023163"/>
    </source>
</evidence>
<name>A0ABT4QDR3_9BACL</name>
<comment type="similarity">
    <text evidence="1">Belongs to the sigma-54 factor family.</text>
</comment>
<evidence type="ECO:0000256" key="6">
    <source>
        <dbReference type="ARBA" id="ARBA00023082"/>
    </source>
</evidence>
<sequence>MRPGYGLFQQQAAKLRLTPQLRQAIKLLQLSTPKLLEVVRQELEANPVLEYADNEWDAYSAYRISDRGMGRNQDYDPLHRAAWNDISLEMHLKEQLGYIREISPTIRRMVVFMIGCLDDNGYLGLSLNDIAEALQAEPDEAELALSILQSFEPAGVGARNLRECLLLQVKSLSECFPLVSLLIRNHLQEVADYRVHALSVSLKASTQEIRAAIELIKGLNPRPGAAFHKGEVRYIIPDVRIERTGERFSVSIPGAASPRLSVNARYERMVKESREPDEARTFLYDKLKSARFFMKCLEQRRWTIIRVVQAIAEEQSEFFAKGPSCLKPMTLKRIADRLNVHESTVSRATSGKYAETPWGIFELKAFFPIGLQTDLGDQASPERVKAKIKEWVLGENREKPYSDHKLAELMRREGIHISRRTVTKYREELGIASSVRRKRI</sequence>
<evidence type="ECO:0000256" key="7">
    <source>
        <dbReference type="ARBA" id="ARBA00023125"/>
    </source>
</evidence>
<dbReference type="PROSITE" id="PS50044">
    <property type="entry name" value="SIGMA54_3"/>
    <property type="match status" value="1"/>
</dbReference>
<keyword evidence="2" id="KW-0240">DNA-directed RNA polymerase</keyword>
<accession>A0ABT4QDR3</accession>
<evidence type="ECO:0000313" key="12">
    <source>
        <dbReference type="Proteomes" id="UP001527882"/>
    </source>
</evidence>
<keyword evidence="7" id="KW-0238">DNA-binding</keyword>
<keyword evidence="12" id="KW-1185">Reference proteome</keyword>
<evidence type="ECO:0000259" key="9">
    <source>
        <dbReference type="Pfam" id="PF04552"/>
    </source>
</evidence>
<keyword evidence="4" id="KW-0548">Nucleotidyltransferase</keyword>
<dbReference type="PROSITE" id="PS00718">
    <property type="entry name" value="SIGMA54_2"/>
    <property type="match status" value="1"/>
</dbReference>
<proteinExistence type="inferred from homology"/>
<evidence type="ECO:0000256" key="1">
    <source>
        <dbReference type="ARBA" id="ARBA00008798"/>
    </source>
</evidence>
<dbReference type="PANTHER" id="PTHR32248">
    <property type="entry name" value="RNA POLYMERASE SIGMA-54 FACTOR"/>
    <property type="match status" value="1"/>
</dbReference>
<keyword evidence="8" id="KW-0804">Transcription</keyword>
<dbReference type="PANTHER" id="PTHR32248:SF4">
    <property type="entry name" value="RNA POLYMERASE SIGMA-54 FACTOR"/>
    <property type="match status" value="1"/>
</dbReference>
<dbReference type="Gene3D" id="1.10.10.1330">
    <property type="entry name" value="RNA polymerase sigma-54 factor, core-binding domain"/>
    <property type="match status" value="1"/>
</dbReference>
<feature type="domain" description="RNA polymerase sigma factor 54 core-binding" evidence="10">
    <location>
        <begin position="84"/>
        <end position="266"/>
    </location>
</feature>
<reference evidence="11 12" key="1">
    <citation type="submission" date="2022-12" db="EMBL/GenBank/DDBJ databases">
        <title>Draft genome sequence of Paenibacillus sp. dW9.</title>
        <authorList>
            <person name="Choi E.-W."/>
            <person name="Kim D.-U."/>
        </authorList>
    </citation>
    <scope>NUCLEOTIDE SEQUENCE [LARGE SCALE GENOMIC DNA]</scope>
    <source>
        <strain evidence="12">dW9</strain>
    </source>
</reference>
<dbReference type="InterPro" id="IPR007634">
    <property type="entry name" value="RNA_pol_sigma_54_DNA-bd"/>
</dbReference>
<dbReference type="Pfam" id="PF00309">
    <property type="entry name" value="Sigma54_AID"/>
    <property type="match status" value="1"/>
</dbReference>
<dbReference type="Pfam" id="PF04963">
    <property type="entry name" value="Sigma54_CBD"/>
    <property type="match status" value="1"/>
</dbReference>
<evidence type="ECO:0000256" key="3">
    <source>
        <dbReference type="ARBA" id="ARBA00022679"/>
    </source>
</evidence>
<comment type="caution">
    <text evidence="11">The sequence shown here is derived from an EMBL/GenBank/DDBJ whole genome shotgun (WGS) entry which is preliminary data.</text>
</comment>
<dbReference type="PRINTS" id="PR00045">
    <property type="entry name" value="SIGMA54FCT"/>
</dbReference>
<keyword evidence="6" id="KW-0731">Sigma factor</keyword>
<evidence type="ECO:0000313" key="11">
    <source>
        <dbReference type="EMBL" id="MCZ8515021.1"/>
    </source>
</evidence>
<dbReference type="Gene3D" id="1.10.10.60">
    <property type="entry name" value="Homeodomain-like"/>
    <property type="match status" value="1"/>
</dbReference>
<dbReference type="Proteomes" id="UP001527882">
    <property type="component" value="Unassembled WGS sequence"/>
</dbReference>
<evidence type="ECO:0000259" key="10">
    <source>
        <dbReference type="Pfam" id="PF04963"/>
    </source>
</evidence>
<dbReference type="NCBIfam" id="TIGR02395">
    <property type="entry name" value="rpoN_sigma"/>
    <property type="match status" value="1"/>
</dbReference>
<dbReference type="InterPro" id="IPR007046">
    <property type="entry name" value="RNA_pol_sigma_54_core-bd"/>
</dbReference>
<evidence type="ECO:0000256" key="4">
    <source>
        <dbReference type="ARBA" id="ARBA00022695"/>
    </source>
</evidence>
<dbReference type="Pfam" id="PF04552">
    <property type="entry name" value="Sigma54_DBD"/>
    <property type="match status" value="1"/>
</dbReference>
<keyword evidence="3" id="KW-0808">Transferase</keyword>
<organism evidence="11 12">
    <name type="scientific">Paenibacillus gyeongsangnamensis</name>
    <dbReference type="NCBI Taxonomy" id="3388067"/>
    <lineage>
        <taxon>Bacteria</taxon>
        <taxon>Bacillati</taxon>
        <taxon>Bacillota</taxon>
        <taxon>Bacilli</taxon>
        <taxon>Bacillales</taxon>
        <taxon>Paenibacillaceae</taxon>
        <taxon>Paenibacillus</taxon>
    </lineage>
</organism>
<evidence type="ECO:0000256" key="2">
    <source>
        <dbReference type="ARBA" id="ARBA00022478"/>
    </source>
</evidence>
<dbReference type="PIRSF" id="PIRSF000774">
    <property type="entry name" value="RpoN"/>
    <property type="match status" value="1"/>
</dbReference>
<keyword evidence="5" id="KW-0805">Transcription regulation</keyword>
<dbReference type="PROSITE" id="PS00717">
    <property type="entry name" value="SIGMA54_1"/>
    <property type="match status" value="1"/>
</dbReference>
<dbReference type="EMBL" id="JAQAGZ010000015">
    <property type="protein sequence ID" value="MCZ8515021.1"/>
    <property type="molecule type" value="Genomic_DNA"/>
</dbReference>
<feature type="domain" description="RNA polymerase sigma factor 54 DNA-binding" evidence="9">
    <location>
        <begin position="281"/>
        <end position="439"/>
    </location>
</feature>
<dbReference type="InterPro" id="IPR038709">
    <property type="entry name" value="RpoN_core-bd_sf"/>
</dbReference>
<dbReference type="RefSeq" id="WP_269883550.1">
    <property type="nucleotide sequence ID" value="NZ_JAQAGZ010000015.1"/>
</dbReference>
<gene>
    <name evidence="11" type="primary">rpoN</name>
    <name evidence="11" type="ORF">O9H85_21880</name>
</gene>
<protein>
    <submittedName>
        <fullName evidence="11">RNA polymerase factor sigma-54</fullName>
    </submittedName>
</protein>